<evidence type="ECO:0000313" key="1">
    <source>
        <dbReference type="EMBL" id="SJM51784.1"/>
    </source>
</evidence>
<protein>
    <submittedName>
        <fullName evidence="1">Uncharacterized protein</fullName>
    </submittedName>
</protein>
<organism evidence="1 2">
    <name type="scientific">Agrococcus casei LMG 22410</name>
    <dbReference type="NCBI Taxonomy" id="1255656"/>
    <lineage>
        <taxon>Bacteria</taxon>
        <taxon>Bacillati</taxon>
        <taxon>Actinomycetota</taxon>
        <taxon>Actinomycetes</taxon>
        <taxon>Micrococcales</taxon>
        <taxon>Microbacteriaceae</taxon>
        <taxon>Agrococcus</taxon>
    </lineage>
</organism>
<proteinExistence type="predicted"/>
<dbReference type="Proteomes" id="UP000195787">
    <property type="component" value="Unassembled WGS sequence"/>
</dbReference>
<reference evidence="1 2" key="1">
    <citation type="submission" date="2017-02" db="EMBL/GenBank/DDBJ databases">
        <authorList>
            <person name="Peterson S.W."/>
        </authorList>
    </citation>
    <scope>NUCLEOTIDE SEQUENCE [LARGE SCALE GENOMIC DNA]</scope>
    <source>
        <strain evidence="1 2">LMG 22410</strain>
    </source>
</reference>
<dbReference type="EMBL" id="FUHU01000018">
    <property type="protein sequence ID" value="SJM51784.1"/>
    <property type="molecule type" value="Genomic_DNA"/>
</dbReference>
<keyword evidence="2" id="KW-1185">Reference proteome</keyword>
<sequence length="60" mass="6818">MHISAEAIHARCGNPVTFDREHISEGDTETFPIEQHGLYYVAACLTCDEDLFEHEVIRAK</sequence>
<dbReference type="AlphaFoldDB" id="A0A1R4F799"/>
<name>A0A1R4F799_9MICO</name>
<evidence type="ECO:0000313" key="2">
    <source>
        <dbReference type="Proteomes" id="UP000195787"/>
    </source>
</evidence>
<gene>
    <name evidence="1" type="ORF">CZ674_02940</name>
</gene>
<accession>A0A1R4F799</accession>